<dbReference type="AlphaFoldDB" id="A0A974S3W7"/>
<dbReference type="Pfam" id="PF07715">
    <property type="entry name" value="Plug"/>
    <property type="match status" value="1"/>
</dbReference>
<gene>
    <name evidence="9" type="ORF">H5J25_15585</name>
</gene>
<dbReference type="InterPro" id="IPR037066">
    <property type="entry name" value="Plug_dom_sf"/>
</dbReference>
<dbReference type="Gene3D" id="2.170.130.10">
    <property type="entry name" value="TonB-dependent receptor, plug domain"/>
    <property type="match status" value="1"/>
</dbReference>
<dbReference type="InterPro" id="IPR010916">
    <property type="entry name" value="TonB_box_CS"/>
</dbReference>
<feature type="domain" description="TonB-dependent receptor-like beta-barrel" evidence="7">
    <location>
        <begin position="436"/>
        <end position="992"/>
    </location>
</feature>
<keyword evidence="9" id="KW-0675">Receptor</keyword>
<accession>A0A974S3W7</accession>
<dbReference type="PANTHER" id="PTHR47234:SF2">
    <property type="entry name" value="TONB-DEPENDENT RECEPTOR"/>
    <property type="match status" value="1"/>
</dbReference>
<protein>
    <submittedName>
        <fullName evidence="9">TonB-dependent receptor</fullName>
    </submittedName>
</protein>
<dbReference type="Proteomes" id="UP000595894">
    <property type="component" value="Chromosome"/>
</dbReference>
<organism evidence="9 10">
    <name type="scientific">Sphingomonas aliaeris</name>
    <dbReference type="NCBI Taxonomy" id="2759526"/>
    <lineage>
        <taxon>Bacteria</taxon>
        <taxon>Pseudomonadati</taxon>
        <taxon>Pseudomonadota</taxon>
        <taxon>Alphaproteobacteria</taxon>
        <taxon>Sphingomonadales</taxon>
        <taxon>Sphingomonadaceae</taxon>
        <taxon>Sphingomonas</taxon>
    </lineage>
</organism>
<dbReference type="Pfam" id="PF00593">
    <property type="entry name" value="TonB_dep_Rec_b-barrel"/>
    <property type="match status" value="1"/>
</dbReference>
<evidence type="ECO:0000256" key="3">
    <source>
        <dbReference type="ARBA" id="ARBA00023136"/>
    </source>
</evidence>
<reference evidence="10" key="1">
    <citation type="submission" date="2020-09" db="EMBL/GenBank/DDBJ databases">
        <title>Sphingomonas sp., a new species isolated from pork steak.</title>
        <authorList>
            <person name="Heidler von Heilborn D."/>
        </authorList>
    </citation>
    <scope>NUCLEOTIDE SEQUENCE [LARGE SCALE GENOMIC DNA]</scope>
</reference>
<feature type="signal peptide" evidence="6">
    <location>
        <begin position="1"/>
        <end position="29"/>
    </location>
</feature>
<evidence type="ECO:0000256" key="6">
    <source>
        <dbReference type="SAM" id="SignalP"/>
    </source>
</evidence>
<keyword evidence="4" id="KW-0998">Cell outer membrane</keyword>
<dbReference type="EMBL" id="CP061035">
    <property type="protein sequence ID" value="QQV76809.1"/>
    <property type="molecule type" value="Genomic_DNA"/>
</dbReference>
<dbReference type="InterPro" id="IPR012910">
    <property type="entry name" value="Plug_dom"/>
</dbReference>
<keyword evidence="10" id="KW-1185">Reference proteome</keyword>
<dbReference type="PANTHER" id="PTHR47234">
    <property type="match status" value="1"/>
</dbReference>
<evidence type="ECO:0000313" key="9">
    <source>
        <dbReference type="EMBL" id="QQV76809.1"/>
    </source>
</evidence>
<evidence type="ECO:0000256" key="1">
    <source>
        <dbReference type="ARBA" id="ARBA00004442"/>
    </source>
</evidence>
<dbReference type="RefSeq" id="WP_202092631.1">
    <property type="nucleotide sequence ID" value="NZ_CP061035.1"/>
</dbReference>
<dbReference type="InterPro" id="IPR000531">
    <property type="entry name" value="Beta-barrel_TonB"/>
</dbReference>
<evidence type="ECO:0000259" key="8">
    <source>
        <dbReference type="Pfam" id="PF07715"/>
    </source>
</evidence>
<feature type="domain" description="TonB-dependent receptor plug" evidence="8">
    <location>
        <begin position="69"/>
        <end position="186"/>
    </location>
</feature>
<evidence type="ECO:0000256" key="5">
    <source>
        <dbReference type="RuleBase" id="RU003357"/>
    </source>
</evidence>
<feature type="chain" id="PRO_5038000867" evidence="6">
    <location>
        <begin position="30"/>
        <end position="1021"/>
    </location>
</feature>
<dbReference type="SUPFAM" id="SSF56935">
    <property type="entry name" value="Porins"/>
    <property type="match status" value="1"/>
</dbReference>
<comment type="similarity">
    <text evidence="5">Belongs to the TonB-dependent receptor family.</text>
</comment>
<dbReference type="KEGG" id="sari:H5J25_15585"/>
<name>A0A974S3W7_9SPHN</name>
<sequence length="1021" mass="107789">MQHVHNGMIRDLMASTAVLAALIATPALAQQTPADQSIATTVDADPAAEETIVVTGSRIRRAGLDNAPPVAEITTQSITDRGFITAAEALNNLPSNAPVLNQADGSGNTSGPGYQAPNLFNLGVGRTLTLFNGRRMVTTGSGIGSADGVGNAFVDANIIPLGLLDRVEVYQGGGAAVYGSDAIAGVVNYIVKKDFSGLVIDGQAGIAGRGDYATQSVRGTAGINFADGRGNIAVDLGYSKSPTLLFDARPLSNLGRLTVSNAADTGPADGIPAVKEIFNAAFWPFNSNGVIFTRAAPVAPFLARSNGSALQFSPDGSVIPYDTGVLQGIPFASGGDGFKYQALAGLRTGVERYTANLVGHYDLIDSITVSTELLYARTTGTEIPQGNSYTTLNAGAYNGPIAFTAANPYLTTQARTLLGTANPAFAAGAPLFLSKYFYDLTPANDQTTRTETYRAALALDGDFDMGSRNFYWSLAGSYARVDGAQRSWQVVNSRFQNAINAVTSGGRTVCAINADAITTNDDPNCATINPFGNGNVSAHARNYVSTRAGTDWTNEQTDLLATLGGTLVKLPTGSADFSVAYEHRNESARFDPLEANRLGNFGTGVRQIGQSGSYNTDEVSAELIVPLIGKDFQLPFVRLLEAKGAFRYVDNSYAGKENVWDIGLRWEVVRGVTLRGSRSRNFRAPTLTQLIAPSASGLDSTGFDPCDADRISGGPNPAVRRASCLALFTANPGYGVDPDGTGAGLSAAARLARFQNPSENFARATVTTGGNPNLRNEVSKTWTYGILLQPAIIPGLTISADRIEIDLRDGLSAFSTQDFTAACYDDPNPAAGVCNAFTRLATADAISPGGTIATGTTTTFNAGVLRYRGENYMVDYQFALGGLFRTGDLGRLQLTAAATHNTVLTTSVTGTTFVRTDGTYLSPTWVGRFNAAYSKGPLRLTYQLQYRDRTAAGANVSIETTPNPVLARNIVHDVSAQVDLGNYALRLGIDNLTDKDPSYPQIAYGDILGRRFYAGVRIKLK</sequence>
<dbReference type="Gene3D" id="2.40.170.20">
    <property type="entry name" value="TonB-dependent receptor, beta-barrel domain"/>
    <property type="match status" value="1"/>
</dbReference>
<keyword evidence="5" id="KW-0798">TonB box</keyword>
<keyword evidence="3 5" id="KW-0472">Membrane</keyword>
<keyword evidence="2 6" id="KW-0732">Signal</keyword>
<evidence type="ECO:0000256" key="4">
    <source>
        <dbReference type="ARBA" id="ARBA00023237"/>
    </source>
</evidence>
<evidence type="ECO:0000313" key="10">
    <source>
        <dbReference type="Proteomes" id="UP000595894"/>
    </source>
</evidence>
<dbReference type="PROSITE" id="PS00430">
    <property type="entry name" value="TONB_DEPENDENT_REC_1"/>
    <property type="match status" value="1"/>
</dbReference>
<dbReference type="GO" id="GO:0009279">
    <property type="term" value="C:cell outer membrane"/>
    <property type="evidence" value="ECO:0007669"/>
    <property type="project" value="UniProtKB-SubCell"/>
</dbReference>
<comment type="subcellular location">
    <subcellularLocation>
        <location evidence="1 5">Cell outer membrane</location>
    </subcellularLocation>
</comment>
<evidence type="ECO:0000256" key="2">
    <source>
        <dbReference type="ARBA" id="ARBA00022729"/>
    </source>
</evidence>
<dbReference type="InterPro" id="IPR036942">
    <property type="entry name" value="Beta-barrel_TonB_sf"/>
</dbReference>
<evidence type="ECO:0000259" key="7">
    <source>
        <dbReference type="Pfam" id="PF00593"/>
    </source>
</evidence>
<proteinExistence type="inferred from homology"/>